<dbReference type="AlphaFoldDB" id="A0A4S8KKP6"/>
<protein>
    <submittedName>
        <fullName evidence="1">Uncharacterized protein</fullName>
    </submittedName>
</protein>
<sequence>MTIRRTFGALRASPEFANALLALNRHRQNQRVGFANWNHFENWTLDEIMELAAQVNVVTSFPQPNLLATHIETSEVFGIIPIPE</sequence>
<reference evidence="1 2" key="1">
    <citation type="journal article" date="2019" name="Nat. Ecol. Evol.">
        <title>Megaphylogeny resolves global patterns of mushroom evolution.</title>
        <authorList>
            <person name="Varga T."/>
            <person name="Krizsan K."/>
            <person name="Foldi C."/>
            <person name="Dima B."/>
            <person name="Sanchez-Garcia M."/>
            <person name="Sanchez-Ramirez S."/>
            <person name="Szollosi G.J."/>
            <person name="Szarkandi J.G."/>
            <person name="Papp V."/>
            <person name="Albert L."/>
            <person name="Andreopoulos W."/>
            <person name="Angelini C."/>
            <person name="Antonin V."/>
            <person name="Barry K.W."/>
            <person name="Bougher N.L."/>
            <person name="Buchanan P."/>
            <person name="Buyck B."/>
            <person name="Bense V."/>
            <person name="Catcheside P."/>
            <person name="Chovatia M."/>
            <person name="Cooper J."/>
            <person name="Damon W."/>
            <person name="Desjardin D."/>
            <person name="Finy P."/>
            <person name="Geml J."/>
            <person name="Haridas S."/>
            <person name="Hughes K."/>
            <person name="Justo A."/>
            <person name="Karasinski D."/>
            <person name="Kautmanova I."/>
            <person name="Kiss B."/>
            <person name="Kocsube S."/>
            <person name="Kotiranta H."/>
            <person name="LaButti K.M."/>
            <person name="Lechner B.E."/>
            <person name="Liimatainen K."/>
            <person name="Lipzen A."/>
            <person name="Lukacs Z."/>
            <person name="Mihaltcheva S."/>
            <person name="Morgado L.N."/>
            <person name="Niskanen T."/>
            <person name="Noordeloos M.E."/>
            <person name="Ohm R.A."/>
            <person name="Ortiz-Santana B."/>
            <person name="Ovrebo C."/>
            <person name="Racz N."/>
            <person name="Riley R."/>
            <person name="Savchenko A."/>
            <person name="Shiryaev A."/>
            <person name="Soop K."/>
            <person name="Spirin V."/>
            <person name="Szebenyi C."/>
            <person name="Tomsovsky M."/>
            <person name="Tulloss R.E."/>
            <person name="Uehling J."/>
            <person name="Grigoriev I.V."/>
            <person name="Vagvolgyi C."/>
            <person name="Papp T."/>
            <person name="Martin F.M."/>
            <person name="Miettinen O."/>
            <person name="Hibbett D.S."/>
            <person name="Nagy L.G."/>
        </authorList>
    </citation>
    <scope>NUCLEOTIDE SEQUENCE [LARGE SCALE GENOMIC DNA]</scope>
    <source>
        <strain evidence="1 2">CBS 962.96</strain>
    </source>
</reference>
<organism evidence="1 2">
    <name type="scientific">Dendrothele bispora (strain CBS 962.96)</name>
    <dbReference type="NCBI Taxonomy" id="1314807"/>
    <lineage>
        <taxon>Eukaryota</taxon>
        <taxon>Fungi</taxon>
        <taxon>Dikarya</taxon>
        <taxon>Basidiomycota</taxon>
        <taxon>Agaricomycotina</taxon>
        <taxon>Agaricomycetes</taxon>
        <taxon>Agaricomycetidae</taxon>
        <taxon>Agaricales</taxon>
        <taxon>Agaricales incertae sedis</taxon>
        <taxon>Dendrothele</taxon>
    </lineage>
</organism>
<dbReference type="Proteomes" id="UP000297245">
    <property type="component" value="Unassembled WGS sequence"/>
</dbReference>
<keyword evidence="2" id="KW-1185">Reference proteome</keyword>
<evidence type="ECO:0000313" key="2">
    <source>
        <dbReference type="Proteomes" id="UP000297245"/>
    </source>
</evidence>
<proteinExistence type="predicted"/>
<dbReference type="EMBL" id="ML181227">
    <property type="protein sequence ID" value="THU76059.1"/>
    <property type="molecule type" value="Genomic_DNA"/>
</dbReference>
<gene>
    <name evidence="1" type="ORF">K435DRAFT_879783</name>
</gene>
<evidence type="ECO:0000313" key="1">
    <source>
        <dbReference type="EMBL" id="THU76059.1"/>
    </source>
</evidence>
<dbReference type="OrthoDB" id="3267843at2759"/>
<name>A0A4S8KKP6_DENBC</name>
<accession>A0A4S8KKP6</accession>